<dbReference type="Pfam" id="PF24883">
    <property type="entry name" value="NPHP3_N"/>
    <property type="match status" value="1"/>
</dbReference>
<evidence type="ECO:0000313" key="4">
    <source>
        <dbReference type="Proteomes" id="UP000623467"/>
    </source>
</evidence>
<protein>
    <submittedName>
        <fullName evidence="3">NACHT domain-containing protein</fullName>
    </submittedName>
</protein>
<keyword evidence="1" id="KW-0677">Repeat</keyword>
<reference evidence="3" key="1">
    <citation type="submission" date="2020-05" db="EMBL/GenBank/DDBJ databases">
        <title>Mycena genomes resolve the evolution of fungal bioluminescence.</title>
        <authorList>
            <person name="Tsai I.J."/>
        </authorList>
    </citation>
    <scope>NUCLEOTIDE SEQUENCE</scope>
    <source>
        <strain evidence="3">160909Yilan</strain>
    </source>
</reference>
<dbReference type="PANTHER" id="PTHR10039">
    <property type="entry name" value="AMELOGENIN"/>
    <property type="match status" value="1"/>
</dbReference>
<dbReference type="InterPro" id="IPR056884">
    <property type="entry name" value="NPHP3-like_N"/>
</dbReference>
<feature type="domain" description="Nephrocystin 3-like N-terminal" evidence="2">
    <location>
        <begin position="34"/>
        <end position="141"/>
    </location>
</feature>
<evidence type="ECO:0000259" key="2">
    <source>
        <dbReference type="Pfam" id="PF24883"/>
    </source>
</evidence>
<dbReference type="EMBL" id="JACAZH010000003">
    <property type="protein sequence ID" value="KAF7372920.1"/>
    <property type="molecule type" value="Genomic_DNA"/>
</dbReference>
<proteinExistence type="predicted"/>
<keyword evidence="4" id="KW-1185">Reference proteome</keyword>
<organism evidence="3 4">
    <name type="scientific">Mycena sanguinolenta</name>
    <dbReference type="NCBI Taxonomy" id="230812"/>
    <lineage>
        <taxon>Eukaryota</taxon>
        <taxon>Fungi</taxon>
        <taxon>Dikarya</taxon>
        <taxon>Basidiomycota</taxon>
        <taxon>Agaricomycotina</taxon>
        <taxon>Agaricomycetes</taxon>
        <taxon>Agaricomycetidae</taxon>
        <taxon>Agaricales</taxon>
        <taxon>Marasmiineae</taxon>
        <taxon>Mycenaceae</taxon>
        <taxon>Mycena</taxon>
    </lineage>
</organism>
<dbReference type="AlphaFoldDB" id="A0A8H6ZC12"/>
<name>A0A8H6ZC12_9AGAR</name>
<evidence type="ECO:0000313" key="3">
    <source>
        <dbReference type="EMBL" id="KAF7372920.1"/>
    </source>
</evidence>
<dbReference type="Proteomes" id="UP000623467">
    <property type="component" value="Unassembled WGS sequence"/>
</dbReference>
<comment type="caution">
    <text evidence="3">The sequence shown here is derived from an EMBL/GenBank/DDBJ whole genome shotgun (WGS) entry which is preliminary data.</text>
</comment>
<accession>A0A8H6ZC12</accession>
<evidence type="ECO:0000256" key="1">
    <source>
        <dbReference type="ARBA" id="ARBA00022737"/>
    </source>
</evidence>
<gene>
    <name evidence="3" type="ORF">MSAN_00498600</name>
</gene>
<dbReference type="PANTHER" id="PTHR10039:SF17">
    <property type="entry name" value="FUNGAL STAND N-TERMINAL GOODBYE DOMAIN-CONTAINING PROTEIN-RELATED"/>
    <property type="match status" value="1"/>
</dbReference>
<sequence>MGLQGQGNLPSCKLLQANCEIVGDLEVASSSNGGHATRGNAKTLFATIAYQLALAVPWLHTSISRIVEDDPSVIVRSIAIQIKTLVFDPCRSHVHQNCDPIIILIDGLDECEGHEVQEEILRAIHHSCRDLIPLRFMVASRPEAHIREVFESPVYTGSYRAFNVEQSFDDVRKYLRDEFSRIHHEHRTMANIPLPWPSQNVLEQLVYNSSGYFIYASTIIKFIDDKNYRPTERLVVLQDPNRSSSDSAFGTLDHLYITILSSLPRQSELIPILCAIVHFRVSAVRIDQLFGLAEGETQLILRGLHSLLNIPSENTQISSHHASFIDFLSNSDRSGNFCVTTLNSQISLARSLLRPCASRRCNNMSQLNVVIKFIISLPPSGAMAELFPLIGSVHPDYIFARIKYSLAYEHLRDLISWLKNTLSPPTDVIQLWEDYAFMFSINTLSWCPPPVEHIVLPSPELLRILLACDFLHRRLRELPSLLDLTWTDLRMTLCGLRPKSPGDKHALPVHHPQAAYPLVARDLAVQLIRKLVKNNSDTNGGVNPSATREAVLYDDNYPWLYGLRTAYSRSQNAIGCNIACLVRLSPPCPALYHELWSIPLSEIWSSVPSGNTLIYHVSKWLESFPDSTMDLITFWQQGVPRPELCHTGLYYRGPEDEEDGWGDLVKSYNAAIVRLHLPRQP</sequence>